<organism evidence="10 11">
    <name type="scientific">Thermophagus xiamenensis</name>
    <dbReference type="NCBI Taxonomy" id="385682"/>
    <lineage>
        <taxon>Bacteria</taxon>
        <taxon>Pseudomonadati</taxon>
        <taxon>Bacteroidota</taxon>
        <taxon>Bacteroidia</taxon>
        <taxon>Marinilabiliales</taxon>
        <taxon>Marinilabiliaceae</taxon>
        <taxon>Thermophagus</taxon>
    </lineage>
</organism>
<keyword evidence="5 7" id="KW-0472">Membrane</keyword>
<feature type="coiled-coil region" evidence="6">
    <location>
        <begin position="242"/>
        <end position="269"/>
    </location>
</feature>
<evidence type="ECO:0000259" key="8">
    <source>
        <dbReference type="Pfam" id="PF02706"/>
    </source>
</evidence>
<name>A0A1I2DP85_9BACT</name>
<gene>
    <name evidence="10" type="ORF">SAMN05444380_11968</name>
</gene>
<evidence type="ECO:0000313" key="11">
    <source>
        <dbReference type="Proteomes" id="UP000181976"/>
    </source>
</evidence>
<accession>A0A1I2DP85</accession>
<dbReference type="Pfam" id="PF02706">
    <property type="entry name" value="Wzz"/>
    <property type="match status" value="1"/>
</dbReference>
<evidence type="ECO:0000256" key="6">
    <source>
        <dbReference type="SAM" id="Coils"/>
    </source>
</evidence>
<evidence type="ECO:0000256" key="7">
    <source>
        <dbReference type="SAM" id="Phobius"/>
    </source>
</evidence>
<keyword evidence="4 7" id="KW-1133">Transmembrane helix</keyword>
<evidence type="ECO:0000259" key="9">
    <source>
        <dbReference type="Pfam" id="PF13807"/>
    </source>
</evidence>
<dbReference type="InParanoid" id="A0A1I2DP85"/>
<keyword evidence="6" id="KW-0175">Coiled coil</keyword>
<dbReference type="RefSeq" id="WP_010527554.1">
    <property type="nucleotide sequence ID" value="NZ_AFSL01000054.1"/>
</dbReference>
<dbReference type="PANTHER" id="PTHR32309:SF13">
    <property type="entry name" value="FERRIC ENTEROBACTIN TRANSPORT PROTEIN FEPE"/>
    <property type="match status" value="1"/>
</dbReference>
<keyword evidence="10" id="KW-0808">Transferase</keyword>
<dbReference type="STRING" id="385682.SAMN05444380_11968"/>
<evidence type="ECO:0000256" key="2">
    <source>
        <dbReference type="ARBA" id="ARBA00022475"/>
    </source>
</evidence>
<proteinExistence type="predicted"/>
<dbReference type="EMBL" id="FONA01000019">
    <property type="protein sequence ID" value="SFE82141.1"/>
    <property type="molecule type" value="Genomic_DNA"/>
</dbReference>
<dbReference type="GO" id="GO:0005886">
    <property type="term" value="C:plasma membrane"/>
    <property type="evidence" value="ECO:0007669"/>
    <property type="project" value="UniProtKB-SubCell"/>
</dbReference>
<dbReference type="OrthoDB" id="1522571at2"/>
<dbReference type="InterPro" id="IPR032807">
    <property type="entry name" value="GNVR"/>
</dbReference>
<dbReference type="eggNOG" id="COG3206">
    <property type="taxonomic scope" value="Bacteria"/>
</dbReference>
<feature type="domain" description="Tyrosine-protein kinase G-rich" evidence="9">
    <location>
        <begin position="296"/>
        <end position="363"/>
    </location>
</feature>
<feature type="transmembrane region" description="Helical" evidence="7">
    <location>
        <begin position="38"/>
        <end position="58"/>
    </location>
</feature>
<evidence type="ECO:0000256" key="1">
    <source>
        <dbReference type="ARBA" id="ARBA00004651"/>
    </source>
</evidence>
<evidence type="ECO:0000313" key="10">
    <source>
        <dbReference type="EMBL" id="SFE82141.1"/>
    </source>
</evidence>
<keyword evidence="11" id="KW-1185">Reference proteome</keyword>
<feature type="domain" description="Polysaccharide chain length determinant N-terminal" evidence="8">
    <location>
        <begin position="20"/>
        <end position="118"/>
    </location>
</feature>
<dbReference type="Pfam" id="PF13807">
    <property type="entry name" value="GNVR"/>
    <property type="match status" value="1"/>
</dbReference>
<reference evidence="10 11" key="1">
    <citation type="submission" date="2016-10" db="EMBL/GenBank/DDBJ databases">
        <authorList>
            <person name="de Groot N.N."/>
        </authorList>
    </citation>
    <scope>NUCLEOTIDE SEQUENCE [LARGE SCALE GENOMIC DNA]</scope>
    <source>
        <strain evidence="10 11">DSM 19012</strain>
    </source>
</reference>
<keyword evidence="10" id="KW-0418">Kinase</keyword>
<keyword evidence="2" id="KW-1003">Cell membrane</keyword>
<protein>
    <submittedName>
        <fullName evidence="10">G-rich domain on putative tyrosine kinase</fullName>
    </submittedName>
</protein>
<dbReference type="FunCoup" id="A0A1I2DP85">
    <property type="interactions" value="32"/>
</dbReference>
<comment type="subcellular location">
    <subcellularLocation>
        <location evidence="1">Cell membrane</location>
        <topology evidence="1">Multi-pass membrane protein</topology>
    </subcellularLocation>
</comment>
<sequence length="373" mass="42397">MENETRYNVSSNERPIIKDDEIDFIALAHVIWDKRKTIFYSIGVAIVIGLLVALLSPVKFSASATILPQTDEKNDLGGLSGLASMAGINISSMMGNNGGIQPDLYPKVIQSYPFLNELVHQPFQYEDEPEPVSIYDKMIKDTIPGLADYLIKFTIKLPWTIKNALMGKKDELGSDIESGPIKKLSKEEQRIFETMMERISVEVDQETGLVTISTEMEEPLLSAQVAQKTVELLQKYIIEYKTRQARNNLEFIQARYNEKKAEFEKARAAFFDYRNRNRNVVEERTDMRYQELSDAYNLAAQVYQNLAEQLEQAEIAVKQDTPAFSIIEPVKIPIEKSAPKRSLIMVVSIFLGGFLGIGVIFGQMMVRKFKEAW</sequence>
<evidence type="ECO:0000256" key="4">
    <source>
        <dbReference type="ARBA" id="ARBA00022989"/>
    </source>
</evidence>
<evidence type="ECO:0000256" key="3">
    <source>
        <dbReference type="ARBA" id="ARBA00022692"/>
    </source>
</evidence>
<dbReference type="Proteomes" id="UP000181976">
    <property type="component" value="Unassembled WGS sequence"/>
</dbReference>
<feature type="transmembrane region" description="Helical" evidence="7">
    <location>
        <begin position="343"/>
        <end position="366"/>
    </location>
</feature>
<dbReference type="AlphaFoldDB" id="A0A1I2DP85"/>
<evidence type="ECO:0000256" key="5">
    <source>
        <dbReference type="ARBA" id="ARBA00023136"/>
    </source>
</evidence>
<dbReference type="PANTHER" id="PTHR32309">
    <property type="entry name" value="TYROSINE-PROTEIN KINASE"/>
    <property type="match status" value="1"/>
</dbReference>
<dbReference type="InterPro" id="IPR050445">
    <property type="entry name" value="Bact_polysacc_biosynth/exp"/>
</dbReference>
<dbReference type="InterPro" id="IPR003856">
    <property type="entry name" value="LPS_length_determ_N"/>
</dbReference>
<dbReference type="GO" id="GO:0004713">
    <property type="term" value="F:protein tyrosine kinase activity"/>
    <property type="evidence" value="ECO:0007669"/>
    <property type="project" value="TreeGrafter"/>
</dbReference>
<keyword evidence="3 7" id="KW-0812">Transmembrane</keyword>